<sequence>MGNSCGRGSSPDARGGMPREPCCTAEPGHPHIYPRDTPGRVTFFGSGAAGQVDAIPRGVHPNAWTAVRSGLGGLTMCARARPAAAG</sequence>
<proteinExistence type="predicted"/>
<dbReference type="AlphaFoldDB" id="W6JZH2"/>
<gene>
    <name evidence="2" type="ORF">BN11_50014</name>
</gene>
<feature type="region of interest" description="Disordered" evidence="1">
    <location>
        <begin position="1"/>
        <end position="34"/>
    </location>
</feature>
<dbReference type="STRING" id="1193182.BN11_50014"/>
<dbReference type="EMBL" id="CAJA01000445">
    <property type="protein sequence ID" value="CCH74993.1"/>
    <property type="molecule type" value="Genomic_DNA"/>
</dbReference>
<evidence type="ECO:0000313" key="2">
    <source>
        <dbReference type="EMBL" id="CCH74993.1"/>
    </source>
</evidence>
<organism evidence="2 3">
    <name type="scientific">Nostocoides australiense Ben110</name>
    <dbReference type="NCBI Taxonomy" id="1193182"/>
    <lineage>
        <taxon>Bacteria</taxon>
        <taxon>Bacillati</taxon>
        <taxon>Actinomycetota</taxon>
        <taxon>Actinomycetes</taxon>
        <taxon>Micrococcales</taxon>
        <taxon>Intrasporangiaceae</taxon>
        <taxon>Nostocoides</taxon>
    </lineage>
</organism>
<keyword evidence="3" id="KW-1185">Reference proteome</keyword>
<comment type="caution">
    <text evidence="2">The sequence shown here is derived from an EMBL/GenBank/DDBJ whole genome shotgun (WGS) entry which is preliminary data.</text>
</comment>
<evidence type="ECO:0000313" key="3">
    <source>
        <dbReference type="Proteomes" id="UP000035763"/>
    </source>
</evidence>
<name>W6JZH2_9MICO</name>
<reference evidence="2 3" key="1">
    <citation type="journal article" date="2013" name="ISME J.">
        <title>A metabolic model for members of the genus Tetrasphaera involved in enhanced biological phosphorus removal.</title>
        <authorList>
            <person name="Kristiansen R."/>
            <person name="Nguyen H.T.T."/>
            <person name="Saunders A.M."/>
            <person name="Nielsen J.L."/>
            <person name="Wimmer R."/>
            <person name="Le V.Q."/>
            <person name="McIlroy S.J."/>
            <person name="Petrovski S."/>
            <person name="Seviour R.J."/>
            <person name="Calteau A."/>
            <person name="Nielsen K.L."/>
            <person name="Nielsen P.H."/>
        </authorList>
    </citation>
    <scope>NUCLEOTIDE SEQUENCE [LARGE SCALE GENOMIC DNA]</scope>
    <source>
        <strain evidence="2 3">Ben110</strain>
    </source>
</reference>
<protein>
    <submittedName>
        <fullName evidence="2">Uncharacterized protein</fullName>
    </submittedName>
</protein>
<dbReference type="Proteomes" id="UP000035763">
    <property type="component" value="Unassembled WGS sequence"/>
</dbReference>
<evidence type="ECO:0000256" key="1">
    <source>
        <dbReference type="SAM" id="MobiDB-lite"/>
    </source>
</evidence>
<accession>W6JZH2</accession>